<evidence type="ECO:0000256" key="2">
    <source>
        <dbReference type="PROSITE-ProRule" id="PRU00047"/>
    </source>
</evidence>
<dbReference type="Pfam" id="PF00098">
    <property type="entry name" value="zf-CCHC"/>
    <property type="match status" value="1"/>
</dbReference>
<dbReference type="EMBL" id="AVOT02025206">
    <property type="protein sequence ID" value="MBW0516358.1"/>
    <property type="molecule type" value="Genomic_DNA"/>
</dbReference>
<accession>A0A9Q3ECF6</accession>
<dbReference type="InterPro" id="IPR001878">
    <property type="entry name" value="Znf_CCHC"/>
</dbReference>
<dbReference type="SUPFAM" id="SSF57756">
    <property type="entry name" value="Retrovirus zinc finger-like domains"/>
    <property type="match status" value="1"/>
</dbReference>
<evidence type="ECO:0000313" key="6">
    <source>
        <dbReference type="Proteomes" id="UP000765509"/>
    </source>
</evidence>
<dbReference type="GO" id="GO:0003676">
    <property type="term" value="F:nucleic acid binding"/>
    <property type="evidence" value="ECO:0007669"/>
    <property type="project" value="InterPro"/>
</dbReference>
<dbReference type="InterPro" id="IPR036875">
    <property type="entry name" value="Znf_CCHC_sf"/>
</dbReference>
<organism evidence="5 6">
    <name type="scientific">Austropuccinia psidii MF-1</name>
    <dbReference type="NCBI Taxonomy" id="1389203"/>
    <lineage>
        <taxon>Eukaryota</taxon>
        <taxon>Fungi</taxon>
        <taxon>Dikarya</taxon>
        <taxon>Basidiomycota</taxon>
        <taxon>Pucciniomycotina</taxon>
        <taxon>Pucciniomycetes</taxon>
        <taxon>Pucciniales</taxon>
        <taxon>Sphaerophragmiaceae</taxon>
        <taxon>Austropuccinia</taxon>
    </lineage>
</organism>
<dbReference type="Gene3D" id="4.10.60.10">
    <property type="entry name" value="Zinc finger, CCHC-type"/>
    <property type="match status" value="1"/>
</dbReference>
<evidence type="ECO:0000256" key="1">
    <source>
        <dbReference type="ARBA" id="ARBA00022664"/>
    </source>
</evidence>
<dbReference type="AlphaFoldDB" id="A0A9Q3ECF6"/>
<feature type="region of interest" description="Disordered" evidence="3">
    <location>
        <begin position="1"/>
        <end position="20"/>
    </location>
</feature>
<comment type="caution">
    <text evidence="5">The sequence shown here is derived from an EMBL/GenBank/DDBJ whole genome shotgun (WGS) entry which is preliminary data.</text>
</comment>
<protein>
    <recommendedName>
        <fullName evidence="4">CCHC-type domain-containing protein</fullName>
    </recommendedName>
</protein>
<dbReference type="OrthoDB" id="5431222at2759"/>
<name>A0A9Q3ECF6_9BASI</name>
<reference evidence="5" key="1">
    <citation type="submission" date="2021-03" db="EMBL/GenBank/DDBJ databases">
        <title>Draft genome sequence of rust myrtle Austropuccinia psidii MF-1, a brazilian biotype.</title>
        <authorList>
            <person name="Quecine M.C."/>
            <person name="Pachon D.M.R."/>
            <person name="Bonatelli M.L."/>
            <person name="Correr F.H."/>
            <person name="Franceschini L.M."/>
            <person name="Leite T.F."/>
            <person name="Margarido G.R.A."/>
            <person name="Almeida C.A."/>
            <person name="Ferrarezi J.A."/>
            <person name="Labate C.A."/>
        </authorList>
    </citation>
    <scope>NUCLEOTIDE SEQUENCE</scope>
    <source>
        <strain evidence="5">MF-1</strain>
    </source>
</reference>
<dbReference type="GO" id="GO:0006397">
    <property type="term" value="P:mRNA processing"/>
    <property type="evidence" value="ECO:0007669"/>
    <property type="project" value="UniProtKB-KW"/>
</dbReference>
<keyword evidence="1" id="KW-0507">mRNA processing</keyword>
<feature type="region of interest" description="Disordered" evidence="3">
    <location>
        <begin position="58"/>
        <end position="90"/>
    </location>
</feature>
<keyword evidence="2" id="KW-0479">Metal-binding</keyword>
<evidence type="ECO:0000259" key="4">
    <source>
        <dbReference type="PROSITE" id="PS50158"/>
    </source>
</evidence>
<dbReference type="GO" id="GO:0008270">
    <property type="term" value="F:zinc ion binding"/>
    <property type="evidence" value="ECO:0007669"/>
    <property type="project" value="UniProtKB-KW"/>
</dbReference>
<dbReference type="Proteomes" id="UP000765509">
    <property type="component" value="Unassembled WGS sequence"/>
</dbReference>
<evidence type="ECO:0000256" key="3">
    <source>
        <dbReference type="SAM" id="MobiDB-lite"/>
    </source>
</evidence>
<feature type="domain" description="CCHC-type" evidence="4">
    <location>
        <begin position="39"/>
        <end position="54"/>
    </location>
</feature>
<keyword evidence="2" id="KW-0862">Zinc</keyword>
<feature type="compositionally biased region" description="Basic and acidic residues" evidence="3">
    <location>
        <begin position="58"/>
        <end position="71"/>
    </location>
</feature>
<evidence type="ECO:0000313" key="5">
    <source>
        <dbReference type="EMBL" id="MBW0516358.1"/>
    </source>
</evidence>
<keyword evidence="2" id="KW-0863">Zinc-finger</keyword>
<gene>
    <name evidence="5" type="ORF">O181_056073</name>
</gene>
<keyword evidence="6" id="KW-1185">Reference proteome</keyword>
<dbReference type="PROSITE" id="PS50158">
    <property type="entry name" value="ZF_CCHC"/>
    <property type="match status" value="1"/>
</dbReference>
<proteinExistence type="predicted"/>
<sequence length="90" mass="9945">MIGTPIGRYNSHIIGDNSKNPTLEAKEAFDSEDEITKACHNCGSPNHYADTCPKAREEIFPREDETRKDQEGSESYSNSVRNGCGDASYS</sequence>